<proteinExistence type="predicted"/>
<evidence type="ECO:0000313" key="2">
    <source>
        <dbReference type="Proteomes" id="UP000499080"/>
    </source>
</evidence>
<name>A0A4Y2K7K4_ARAVE</name>
<gene>
    <name evidence="1" type="ORF">AVEN_197365_1</name>
</gene>
<evidence type="ECO:0000313" key="1">
    <source>
        <dbReference type="EMBL" id="GBM97526.1"/>
    </source>
</evidence>
<protein>
    <submittedName>
        <fullName evidence="1">Uncharacterized protein</fullName>
    </submittedName>
</protein>
<dbReference type="AlphaFoldDB" id="A0A4Y2K7K4"/>
<accession>A0A4Y2K7K4</accession>
<dbReference type="Proteomes" id="UP000499080">
    <property type="component" value="Unassembled WGS sequence"/>
</dbReference>
<sequence length="90" mass="9990">MYGHLYLIERLICQTHDTSSVESNFEHGIFRTQSLDFSTRPPWQVSLLSYPSAVGQCALGGLDADHSSDCLGVIGIVLYNFLECRVVACH</sequence>
<dbReference type="EMBL" id="BGPR01004244">
    <property type="protein sequence ID" value="GBM97526.1"/>
    <property type="molecule type" value="Genomic_DNA"/>
</dbReference>
<reference evidence="1 2" key="1">
    <citation type="journal article" date="2019" name="Sci. Rep.">
        <title>Orb-weaving spider Araneus ventricosus genome elucidates the spidroin gene catalogue.</title>
        <authorList>
            <person name="Kono N."/>
            <person name="Nakamura H."/>
            <person name="Ohtoshi R."/>
            <person name="Moran D.A.P."/>
            <person name="Shinohara A."/>
            <person name="Yoshida Y."/>
            <person name="Fujiwara M."/>
            <person name="Mori M."/>
            <person name="Tomita M."/>
            <person name="Arakawa K."/>
        </authorList>
    </citation>
    <scope>NUCLEOTIDE SEQUENCE [LARGE SCALE GENOMIC DNA]</scope>
</reference>
<comment type="caution">
    <text evidence="1">The sequence shown here is derived from an EMBL/GenBank/DDBJ whole genome shotgun (WGS) entry which is preliminary data.</text>
</comment>
<organism evidence="1 2">
    <name type="scientific">Araneus ventricosus</name>
    <name type="common">Orbweaver spider</name>
    <name type="synonym">Epeira ventricosa</name>
    <dbReference type="NCBI Taxonomy" id="182803"/>
    <lineage>
        <taxon>Eukaryota</taxon>
        <taxon>Metazoa</taxon>
        <taxon>Ecdysozoa</taxon>
        <taxon>Arthropoda</taxon>
        <taxon>Chelicerata</taxon>
        <taxon>Arachnida</taxon>
        <taxon>Araneae</taxon>
        <taxon>Araneomorphae</taxon>
        <taxon>Entelegynae</taxon>
        <taxon>Araneoidea</taxon>
        <taxon>Araneidae</taxon>
        <taxon>Araneus</taxon>
    </lineage>
</organism>
<keyword evidence="2" id="KW-1185">Reference proteome</keyword>